<evidence type="ECO:0000313" key="1">
    <source>
        <dbReference type="EMBL" id="ODA13209.1"/>
    </source>
</evidence>
<dbReference type="RefSeq" id="WP_068887325.1">
    <property type="nucleotide sequence ID" value="NZ_CBCRUU010000002.1"/>
</dbReference>
<dbReference type="AlphaFoldDB" id="A0A1C3CX53"/>
<evidence type="ECO:0000313" key="2">
    <source>
        <dbReference type="Proteomes" id="UP000186553"/>
    </source>
</evidence>
<accession>A0A1C3CX53</accession>
<dbReference type="Proteomes" id="UP000186553">
    <property type="component" value="Unassembled WGS sequence"/>
</dbReference>
<keyword evidence="2" id="KW-1185">Reference proteome</keyword>
<name>A0A1C3CX53_9GAMM</name>
<dbReference type="OrthoDB" id="6706661at2"/>
<proteinExistence type="predicted"/>
<gene>
    <name evidence="1" type="ORF">BBP83_07130</name>
</gene>
<organism evidence="1 2">
    <name type="scientific">Acinetobacter celticus</name>
    <dbReference type="NCBI Taxonomy" id="1891224"/>
    <lineage>
        <taxon>Bacteria</taxon>
        <taxon>Pseudomonadati</taxon>
        <taxon>Pseudomonadota</taxon>
        <taxon>Gammaproteobacteria</taxon>
        <taxon>Moraxellales</taxon>
        <taxon>Moraxellaceae</taxon>
        <taxon>Acinetobacter</taxon>
    </lineage>
</organism>
<dbReference type="EMBL" id="MBDL01000009">
    <property type="protein sequence ID" value="ODA13209.1"/>
    <property type="molecule type" value="Genomic_DNA"/>
</dbReference>
<sequence length="193" mass="21604">MSRWFKILIIIAIGFALWSYWPKSDVGILENSQGSATEAVHQFKGYTITNLAPYSGEFRVLSKENYSLGREAELSPVDFALGWGAMAEPSVYQQLSIRQSGRWYHWRYENNPPIPVNEISTHSANTHLIPATADIAQKLKSIDKDDLISLKGQLVEVIATDGWTWRSSLSRDDTGAGACELMLVEEVRVISSL</sequence>
<dbReference type="STRING" id="1891224.BBP83_07130"/>
<comment type="caution">
    <text evidence="1">The sequence shown here is derived from an EMBL/GenBank/DDBJ whole genome shotgun (WGS) entry which is preliminary data.</text>
</comment>
<reference evidence="1 2" key="1">
    <citation type="submission" date="2016-07" db="EMBL/GenBank/DDBJ databases">
        <title>Acinetobacter sp. ANC 4603.</title>
        <authorList>
            <person name="Radolfova-Krizova L."/>
            <person name="Nemec A."/>
        </authorList>
    </citation>
    <scope>NUCLEOTIDE SEQUENCE [LARGE SCALE GENOMIC DNA]</scope>
    <source>
        <strain evidence="1 2">ANC 4603</strain>
    </source>
</reference>
<protein>
    <submittedName>
        <fullName evidence="1">Uncharacterized protein</fullName>
    </submittedName>
</protein>